<dbReference type="InterPro" id="IPR036390">
    <property type="entry name" value="WH_DNA-bd_sf"/>
</dbReference>
<dbReference type="PROSITE" id="PS50949">
    <property type="entry name" value="HTH_GNTR"/>
    <property type="match status" value="1"/>
</dbReference>
<gene>
    <name evidence="5" type="ORF">SAMN05428998_11883</name>
</gene>
<dbReference type="SMART" id="SM00895">
    <property type="entry name" value="FCD"/>
    <property type="match status" value="1"/>
</dbReference>
<dbReference type="PRINTS" id="PR00035">
    <property type="entry name" value="HTHGNTR"/>
</dbReference>
<dbReference type="EMBL" id="FWZX01000018">
    <property type="protein sequence ID" value="SMF51965.1"/>
    <property type="molecule type" value="Genomic_DNA"/>
</dbReference>
<evidence type="ECO:0000313" key="5">
    <source>
        <dbReference type="EMBL" id="SMF51965.1"/>
    </source>
</evidence>
<keyword evidence="1" id="KW-0805">Transcription regulation</keyword>
<evidence type="ECO:0000256" key="3">
    <source>
        <dbReference type="ARBA" id="ARBA00023163"/>
    </source>
</evidence>
<dbReference type="AlphaFoldDB" id="A0A1Y6CF73"/>
<dbReference type="InterPro" id="IPR000524">
    <property type="entry name" value="Tscrpt_reg_HTH_GntR"/>
</dbReference>
<dbReference type="GO" id="GO:0003700">
    <property type="term" value="F:DNA-binding transcription factor activity"/>
    <property type="evidence" value="ECO:0007669"/>
    <property type="project" value="InterPro"/>
</dbReference>
<dbReference type="SUPFAM" id="SSF46785">
    <property type="entry name" value="Winged helix' DNA-binding domain"/>
    <property type="match status" value="1"/>
</dbReference>
<reference evidence="5 6" key="1">
    <citation type="submission" date="2017-04" db="EMBL/GenBank/DDBJ databases">
        <authorList>
            <person name="Afonso C.L."/>
            <person name="Miller P.J."/>
            <person name="Scott M.A."/>
            <person name="Spackman E."/>
            <person name="Goraichik I."/>
            <person name="Dimitrov K.M."/>
            <person name="Suarez D.L."/>
            <person name="Swayne D.E."/>
        </authorList>
    </citation>
    <scope>NUCLEOTIDE SEQUENCE [LARGE SCALE GENOMIC DNA]</scope>
    <source>
        <strain evidence="5 6">USBA 355</strain>
    </source>
</reference>
<dbReference type="PANTHER" id="PTHR43537">
    <property type="entry name" value="TRANSCRIPTIONAL REGULATOR, GNTR FAMILY"/>
    <property type="match status" value="1"/>
</dbReference>
<proteinExistence type="predicted"/>
<dbReference type="STRING" id="560819.SAMN05428998_11883"/>
<dbReference type="Gene3D" id="1.10.10.10">
    <property type="entry name" value="Winged helix-like DNA-binding domain superfamily/Winged helix DNA-binding domain"/>
    <property type="match status" value="1"/>
</dbReference>
<name>A0A1Y6CF73_9PROT</name>
<dbReference type="CDD" id="cd07377">
    <property type="entry name" value="WHTH_GntR"/>
    <property type="match status" value="1"/>
</dbReference>
<feature type="domain" description="HTH gntR-type" evidence="4">
    <location>
        <begin position="16"/>
        <end position="83"/>
    </location>
</feature>
<dbReference type="Pfam" id="PF07729">
    <property type="entry name" value="FCD"/>
    <property type="match status" value="1"/>
</dbReference>
<dbReference type="SMART" id="SM00345">
    <property type="entry name" value="HTH_GNTR"/>
    <property type="match status" value="1"/>
</dbReference>
<keyword evidence="6" id="KW-1185">Reference proteome</keyword>
<dbReference type="InterPro" id="IPR011711">
    <property type="entry name" value="GntR_C"/>
</dbReference>
<dbReference type="Pfam" id="PF00392">
    <property type="entry name" value="GntR"/>
    <property type="match status" value="1"/>
</dbReference>
<dbReference type="Proteomes" id="UP000192917">
    <property type="component" value="Unassembled WGS sequence"/>
</dbReference>
<dbReference type="SUPFAM" id="SSF48008">
    <property type="entry name" value="GntR ligand-binding domain-like"/>
    <property type="match status" value="1"/>
</dbReference>
<dbReference type="PANTHER" id="PTHR43537:SF6">
    <property type="entry name" value="HTH-TYPE TRANSCRIPTIONAL REPRESSOR RSPR"/>
    <property type="match status" value="1"/>
</dbReference>
<evidence type="ECO:0000259" key="4">
    <source>
        <dbReference type="PROSITE" id="PS50949"/>
    </source>
</evidence>
<organism evidence="5 6">
    <name type="scientific">Tistlia consotensis USBA 355</name>
    <dbReference type="NCBI Taxonomy" id="560819"/>
    <lineage>
        <taxon>Bacteria</taxon>
        <taxon>Pseudomonadati</taxon>
        <taxon>Pseudomonadota</taxon>
        <taxon>Alphaproteobacteria</taxon>
        <taxon>Rhodospirillales</taxon>
        <taxon>Rhodovibrionaceae</taxon>
        <taxon>Tistlia</taxon>
    </lineage>
</organism>
<dbReference type="InterPro" id="IPR008920">
    <property type="entry name" value="TF_FadR/GntR_C"/>
</dbReference>
<dbReference type="InterPro" id="IPR036388">
    <property type="entry name" value="WH-like_DNA-bd_sf"/>
</dbReference>
<evidence type="ECO:0000256" key="1">
    <source>
        <dbReference type="ARBA" id="ARBA00023015"/>
    </source>
</evidence>
<dbReference type="Gene3D" id="1.20.120.530">
    <property type="entry name" value="GntR ligand-binding domain-like"/>
    <property type="match status" value="1"/>
</dbReference>
<protein>
    <submittedName>
        <fullName evidence="5">DNA-binding transcriptional regulator, GntR family</fullName>
    </submittedName>
</protein>
<dbReference type="RefSeq" id="WP_085124465.1">
    <property type="nucleotide sequence ID" value="NZ_FWZX01000018.1"/>
</dbReference>
<keyword evidence="2 5" id="KW-0238">DNA-binding</keyword>
<evidence type="ECO:0000256" key="2">
    <source>
        <dbReference type="ARBA" id="ARBA00023125"/>
    </source>
</evidence>
<dbReference type="GO" id="GO:0003677">
    <property type="term" value="F:DNA binding"/>
    <property type="evidence" value="ECO:0007669"/>
    <property type="project" value="UniProtKB-KW"/>
</dbReference>
<keyword evidence="3" id="KW-0804">Transcription</keyword>
<evidence type="ECO:0000313" key="6">
    <source>
        <dbReference type="Proteomes" id="UP000192917"/>
    </source>
</evidence>
<sequence length="233" mass="25678">MALTASRKPDEIQPQEPIAAQLFQRLRTRIIQLDFEPGQVLSETEVAKDYAVSRQPVREAFIKLAGAGLVEVRPQRGTFVKKIEVAAVMDARFVREAIEADVVRAAVAEVDAETIAGLRAQIAAQRAIPETDHAGFLAADEAFHRTLAEIAGKAYAWRVVEEVKAQMDRVRYLSFGGATSTAVLIDQHERIVDALEARSRKSAEAAIRVHLREILKSLPQIAAAHPRLFDALP</sequence>
<accession>A0A1Y6CF73</accession>